<dbReference type="GO" id="GO:0006298">
    <property type="term" value="P:mismatch repair"/>
    <property type="evidence" value="ECO:0007669"/>
    <property type="project" value="InterPro"/>
</dbReference>
<reference evidence="2 3" key="1">
    <citation type="submission" date="2018-09" db="EMBL/GenBank/DDBJ databases">
        <authorList>
            <consortium name="Pathogen Informatics"/>
        </authorList>
    </citation>
    <scope>NUCLEOTIDE SEQUENCE [LARGE SCALE GENOMIC DNA]</scope>
    <source>
        <strain evidence="2 3">OH-22767</strain>
    </source>
</reference>
<dbReference type="RefSeq" id="WP_119057516.1">
    <property type="nucleotide sequence ID" value="NZ_OX579588.1"/>
</dbReference>
<dbReference type="EMBL" id="UNSC01000002">
    <property type="protein sequence ID" value="SZD71567.1"/>
    <property type="molecule type" value="Genomic_DNA"/>
</dbReference>
<dbReference type="InterPro" id="IPR007695">
    <property type="entry name" value="DNA_mismatch_repair_MutS-lik_N"/>
</dbReference>
<protein>
    <recommendedName>
        <fullName evidence="1">DNA mismatch repair protein MutS-like N-terminal domain-containing protein</fullName>
    </recommendedName>
</protein>
<evidence type="ECO:0000313" key="3">
    <source>
        <dbReference type="Proteomes" id="UP000262142"/>
    </source>
</evidence>
<keyword evidence="3" id="KW-1185">Reference proteome</keyword>
<dbReference type="GO" id="GO:0005524">
    <property type="term" value="F:ATP binding"/>
    <property type="evidence" value="ECO:0007669"/>
    <property type="project" value="InterPro"/>
</dbReference>
<name>A0A383TW58_9FLAO</name>
<dbReference type="Proteomes" id="UP000262142">
    <property type="component" value="Unassembled WGS sequence"/>
</dbReference>
<evidence type="ECO:0000259" key="1">
    <source>
        <dbReference type="Pfam" id="PF01624"/>
    </source>
</evidence>
<accession>A0A383TW58</accession>
<sequence>MNTQEKLNLIDQDKYNSLILFKEGNFRKCYNEHAMFFVENVKMMKIHTRFYKNVQKYIHAIGFPERSVGKYVDWVKEEFKAKIEEDTAEYIRLVACRWKKKYHYKVWEEPLIQIKEGLMLEEKRPSIDGSYKDKICTLLDEFAIEKSTPLEAFQFLIKLKHGIKEPNN</sequence>
<organism evidence="2 3">
    <name type="scientific">Candidatus Ornithobacterium hominis</name>
    <dbReference type="NCBI Taxonomy" id="2497989"/>
    <lineage>
        <taxon>Bacteria</taxon>
        <taxon>Pseudomonadati</taxon>
        <taxon>Bacteroidota</taxon>
        <taxon>Flavobacteriia</taxon>
        <taxon>Flavobacteriales</taxon>
        <taxon>Weeksellaceae</taxon>
        <taxon>Ornithobacterium</taxon>
    </lineage>
</organism>
<evidence type="ECO:0000313" key="2">
    <source>
        <dbReference type="EMBL" id="SZD71567.1"/>
    </source>
</evidence>
<dbReference type="AlphaFoldDB" id="A0A383TW58"/>
<proteinExistence type="predicted"/>
<dbReference type="Pfam" id="PF01624">
    <property type="entry name" value="MutS_I"/>
    <property type="match status" value="1"/>
</dbReference>
<gene>
    <name evidence="2" type="ORF">SAMEA104719789_00616</name>
</gene>
<dbReference type="GO" id="GO:0030983">
    <property type="term" value="F:mismatched DNA binding"/>
    <property type="evidence" value="ECO:0007669"/>
    <property type="project" value="InterPro"/>
</dbReference>
<dbReference type="InterPro" id="IPR016151">
    <property type="entry name" value="DNA_mismatch_repair_MutS_N"/>
</dbReference>
<dbReference type="SUPFAM" id="SSF55271">
    <property type="entry name" value="DNA repair protein MutS, domain I"/>
    <property type="match status" value="1"/>
</dbReference>
<feature type="domain" description="DNA mismatch repair protein MutS-like N-terminal" evidence="1">
    <location>
        <begin position="11"/>
        <end position="84"/>
    </location>
</feature>
<dbReference type="OrthoDB" id="1454572at2"/>